<dbReference type="EMBL" id="LSRX01000731">
    <property type="protein sequence ID" value="OLP90021.1"/>
    <property type="molecule type" value="Genomic_DNA"/>
</dbReference>
<sequence>MDPCVCTDGLVVQARSYSEFTFFGAFVFECCGGDAPLQDCEFPERHWRHGEVFRTLAILFLVCGILGTMLTTCSLNARRRHLPLTHGDAELLVPKLQGDGWALHQAVALERWCVSLQDLQQFRRLVMHAVSGGVIQPNERDMFDVRDFHVGPSVYTVNEHFIKPVTAAAGKMSWGLLKNSAGLECDVFVTHCWARITALAWELFMGVHSFKNLLEDRLEIQIIAVGMGLQAGLWLLGFMISPAGRASPSPDSQEGATGGLILRPGPGAEDRSSESREGVKVTLAPRANAEASSAIMLRRRDSREDARQSSATSLKAPVRARLSRRERPVARLQAWDDRGHRRVIQERSDSESESEEAEEEERDRDIDIESESEESEEEIDVDGPVDVDKDDEEDSEEDLEMDRAHDQDKERRRHQPGVAELASADQLGRERMPTCACPVFVSPG</sequence>
<name>A0A1Q9D4A9_SYMMI</name>
<keyword evidence="2" id="KW-0812">Transmembrane</keyword>
<organism evidence="3 4">
    <name type="scientific">Symbiodinium microadriaticum</name>
    <name type="common">Dinoflagellate</name>
    <name type="synonym">Zooxanthella microadriatica</name>
    <dbReference type="NCBI Taxonomy" id="2951"/>
    <lineage>
        <taxon>Eukaryota</taxon>
        <taxon>Sar</taxon>
        <taxon>Alveolata</taxon>
        <taxon>Dinophyceae</taxon>
        <taxon>Suessiales</taxon>
        <taxon>Symbiodiniaceae</taxon>
        <taxon>Symbiodinium</taxon>
    </lineage>
</organism>
<evidence type="ECO:0000256" key="1">
    <source>
        <dbReference type="SAM" id="MobiDB-lite"/>
    </source>
</evidence>
<feature type="transmembrane region" description="Helical" evidence="2">
    <location>
        <begin position="52"/>
        <end position="75"/>
    </location>
</feature>
<feature type="compositionally biased region" description="Acidic residues" evidence="1">
    <location>
        <begin position="351"/>
        <end position="400"/>
    </location>
</feature>
<keyword evidence="2" id="KW-0472">Membrane</keyword>
<evidence type="ECO:0000313" key="4">
    <source>
        <dbReference type="Proteomes" id="UP000186817"/>
    </source>
</evidence>
<evidence type="ECO:0000313" key="3">
    <source>
        <dbReference type="EMBL" id="OLP90021.1"/>
    </source>
</evidence>
<feature type="compositionally biased region" description="Basic and acidic residues" evidence="1">
    <location>
        <begin position="268"/>
        <end position="279"/>
    </location>
</feature>
<feature type="region of interest" description="Disordered" evidence="1">
    <location>
        <begin position="246"/>
        <end position="432"/>
    </location>
</feature>
<keyword evidence="4" id="KW-1185">Reference proteome</keyword>
<comment type="caution">
    <text evidence="3">The sequence shown here is derived from an EMBL/GenBank/DDBJ whole genome shotgun (WGS) entry which is preliminary data.</text>
</comment>
<dbReference type="Proteomes" id="UP000186817">
    <property type="component" value="Unassembled WGS sequence"/>
</dbReference>
<proteinExistence type="predicted"/>
<protein>
    <submittedName>
        <fullName evidence="3">Uncharacterized protein</fullName>
    </submittedName>
</protein>
<feature type="compositionally biased region" description="Basic and acidic residues" evidence="1">
    <location>
        <begin position="323"/>
        <end position="350"/>
    </location>
</feature>
<accession>A0A1Q9D4A9</accession>
<evidence type="ECO:0000256" key="2">
    <source>
        <dbReference type="SAM" id="Phobius"/>
    </source>
</evidence>
<feature type="compositionally biased region" description="Basic and acidic residues" evidence="1">
    <location>
        <begin position="401"/>
        <end position="410"/>
    </location>
</feature>
<dbReference type="AlphaFoldDB" id="A0A1Q9D4A9"/>
<dbReference type="OrthoDB" id="10403484at2759"/>
<gene>
    <name evidence="3" type="ORF">AK812_SmicGene28444</name>
</gene>
<reference evidence="3 4" key="1">
    <citation type="submission" date="2016-02" db="EMBL/GenBank/DDBJ databases">
        <title>Genome analysis of coral dinoflagellate symbionts highlights evolutionary adaptations to a symbiotic lifestyle.</title>
        <authorList>
            <person name="Aranda M."/>
            <person name="Li Y."/>
            <person name="Liew Y.J."/>
            <person name="Baumgarten S."/>
            <person name="Simakov O."/>
            <person name="Wilson M."/>
            <person name="Piel J."/>
            <person name="Ashoor H."/>
            <person name="Bougouffa S."/>
            <person name="Bajic V.B."/>
            <person name="Ryu T."/>
            <person name="Ravasi T."/>
            <person name="Bayer T."/>
            <person name="Micklem G."/>
            <person name="Kim H."/>
            <person name="Bhak J."/>
            <person name="Lajeunesse T.C."/>
            <person name="Voolstra C.R."/>
        </authorList>
    </citation>
    <scope>NUCLEOTIDE SEQUENCE [LARGE SCALE GENOMIC DNA]</scope>
    <source>
        <strain evidence="3 4">CCMP2467</strain>
    </source>
</reference>
<feature type="compositionally biased region" description="Basic and acidic residues" evidence="1">
    <location>
        <begin position="298"/>
        <end position="307"/>
    </location>
</feature>
<keyword evidence="2" id="KW-1133">Transmembrane helix</keyword>